<dbReference type="Gene3D" id="1.10.246.80">
    <property type="match status" value="1"/>
</dbReference>
<dbReference type="InterPro" id="IPR003607">
    <property type="entry name" value="HD/PDEase_dom"/>
</dbReference>
<dbReference type="InterPro" id="IPR043519">
    <property type="entry name" value="NT_sf"/>
</dbReference>
<sequence length="421" mass="48307">MPISVPAWLESLSKDFSDSGSKVEQILHQRTKKIGLIGKRFGTVTADLNGNQVEITTFRGESYEEHSRKPVVKFGTSIDEDLSRRDFTINAIAYDLRFKRILDSSYGERDLKAKVIRAVGNPESRFREDPLRMLRAIRFAVTLDFEIEPNTFEAIKLERERFAILSAERVAQEMDKILLSSKPSRGIDLLVDSGLINYVLPELIPCIDLEFDPAEHKDIYGHILQVLDQTPDKLELRWCAILHDIAKPLTRQKIGGEYHFLGHEVVGARLTKDILRRLKYANEFVDYLSKLVYLHQRIPNNDGLWTNGAVRRFVRDAGSTLDDLFVFATSDSTGANERKLEKYKKMRSELQERIVELEKQAEIAKIHSPLDGEELMAMFHRPAGIWIKPIKEHLLQLVLDGKLAQEDKDAAEQIARQLMRD</sequence>
<dbReference type="EMBL" id="LCMV01000042">
    <property type="protein sequence ID" value="KKU42957.1"/>
    <property type="molecule type" value="Genomic_DNA"/>
</dbReference>
<dbReference type="PANTHER" id="PTHR46173">
    <property type="entry name" value="CCA TRNA NUCLEOTIDYLTRANSFERASE 1, MITOCHONDRIAL"/>
    <property type="match status" value="1"/>
</dbReference>
<feature type="domain" description="tRNA nucleotidyltransferase/poly(A) polymerase RNA and SrmB- binding" evidence="12">
    <location>
        <begin position="144"/>
        <end position="203"/>
    </location>
</feature>
<evidence type="ECO:0000256" key="4">
    <source>
        <dbReference type="ARBA" id="ARBA00022695"/>
    </source>
</evidence>
<dbReference type="Pfam" id="PF12627">
    <property type="entry name" value="PolyA_pol_RNAbd"/>
    <property type="match status" value="1"/>
</dbReference>
<feature type="coiled-coil region" evidence="9">
    <location>
        <begin position="340"/>
        <end position="367"/>
    </location>
</feature>
<dbReference type="InterPro" id="IPR006674">
    <property type="entry name" value="HD_domain"/>
</dbReference>
<keyword evidence="4 13" id="KW-0548">Nucleotidyltransferase</keyword>
<dbReference type="InterPro" id="IPR050264">
    <property type="entry name" value="Bact_CCA-adding_enz_type3_sf"/>
</dbReference>
<evidence type="ECO:0000256" key="8">
    <source>
        <dbReference type="RuleBase" id="RU003953"/>
    </source>
</evidence>
<dbReference type="GO" id="GO:0016779">
    <property type="term" value="F:nucleotidyltransferase activity"/>
    <property type="evidence" value="ECO:0007669"/>
    <property type="project" value="UniProtKB-KW"/>
</dbReference>
<evidence type="ECO:0000313" key="14">
    <source>
        <dbReference type="Proteomes" id="UP000034487"/>
    </source>
</evidence>
<evidence type="ECO:0000313" key="13">
    <source>
        <dbReference type="EMBL" id="KKU42957.1"/>
    </source>
</evidence>
<gene>
    <name evidence="13" type="ORF">UX60_C0042G0007</name>
</gene>
<keyword evidence="8" id="KW-0694">RNA-binding</keyword>
<dbReference type="InterPro" id="IPR006675">
    <property type="entry name" value="HDIG_dom"/>
</dbReference>
<evidence type="ECO:0000256" key="3">
    <source>
        <dbReference type="ARBA" id="ARBA00022694"/>
    </source>
</evidence>
<dbReference type="Pfam" id="PF01743">
    <property type="entry name" value="PolyA_pol"/>
    <property type="match status" value="1"/>
</dbReference>
<keyword evidence="7" id="KW-0460">Magnesium</keyword>
<feature type="domain" description="Poly A polymerase head" evidence="10">
    <location>
        <begin position="19"/>
        <end position="117"/>
    </location>
</feature>
<dbReference type="Pfam" id="PF01966">
    <property type="entry name" value="HD"/>
    <property type="match status" value="1"/>
</dbReference>
<dbReference type="SUPFAM" id="SSF81891">
    <property type="entry name" value="Poly A polymerase C-terminal region-like"/>
    <property type="match status" value="1"/>
</dbReference>
<dbReference type="AlphaFoldDB" id="A0A0G1QDQ7"/>
<dbReference type="CDD" id="cd00077">
    <property type="entry name" value="HDc"/>
    <property type="match status" value="1"/>
</dbReference>
<dbReference type="Proteomes" id="UP000034487">
    <property type="component" value="Unassembled WGS sequence"/>
</dbReference>
<dbReference type="PANTHER" id="PTHR46173:SF1">
    <property type="entry name" value="CCA TRNA NUCLEOTIDYLTRANSFERASE 1, MITOCHONDRIAL"/>
    <property type="match status" value="1"/>
</dbReference>
<comment type="similarity">
    <text evidence="8">Belongs to the tRNA nucleotidyltransferase/poly(A) polymerase family.</text>
</comment>
<evidence type="ECO:0000256" key="5">
    <source>
        <dbReference type="ARBA" id="ARBA00022723"/>
    </source>
</evidence>
<proteinExistence type="inferred from homology"/>
<comment type="caution">
    <text evidence="13">The sequence shown here is derived from an EMBL/GenBank/DDBJ whole genome shotgun (WGS) entry which is preliminary data.</text>
</comment>
<evidence type="ECO:0000256" key="2">
    <source>
        <dbReference type="ARBA" id="ARBA00022679"/>
    </source>
</evidence>
<keyword evidence="3" id="KW-0819">tRNA processing</keyword>
<dbReference type="GO" id="GO:0016787">
    <property type="term" value="F:hydrolase activity"/>
    <property type="evidence" value="ECO:0007669"/>
    <property type="project" value="UniProtKB-KW"/>
</dbReference>
<dbReference type="Gene3D" id="1.10.3090.10">
    <property type="entry name" value="cca-adding enzyme, domain 2"/>
    <property type="match status" value="1"/>
</dbReference>
<dbReference type="GO" id="GO:0008033">
    <property type="term" value="P:tRNA processing"/>
    <property type="evidence" value="ECO:0007669"/>
    <property type="project" value="UniProtKB-KW"/>
</dbReference>
<evidence type="ECO:0000256" key="6">
    <source>
        <dbReference type="ARBA" id="ARBA00022741"/>
    </source>
</evidence>
<dbReference type="InterPro" id="IPR002646">
    <property type="entry name" value="PolA_pol_head_dom"/>
</dbReference>
<keyword evidence="2 8" id="KW-0808">Transferase</keyword>
<dbReference type="NCBIfam" id="TIGR00277">
    <property type="entry name" value="HDIG"/>
    <property type="match status" value="1"/>
</dbReference>
<evidence type="ECO:0000259" key="12">
    <source>
        <dbReference type="Pfam" id="PF12627"/>
    </source>
</evidence>
<evidence type="ECO:0000259" key="10">
    <source>
        <dbReference type="Pfam" id="PF01743"/>
    </source>
</evidence>
<reference evidence="13 14" key="1">
    <citation type="journal article" date="2015" name="Nature">
        <title>rRNA introns, odd ribosomes, and small enigmatic genomes across a large radiation of phyla.</title>
        <authorList>
            <person name="Brown C.T."/>
            <person name="Hug L.A."/>
            <person name="Thomas B.C."/>
            <person name="Sharon I."/>
            <person name="Castelle C.J."/>
            <person name="Singh A."/>
            <person name="Wilkins M.J."/>
            <person name="Williams K.H."/>
            <person name="Banfield J.F."/>
        </authorList>
    </citation>
    <scope>NUCLEOTIDE SEQUENCE [LARGE SCALE GENOMIC DNA]</scope>
</reference>
<dbReference type="SUPFAM" id="SSF81301">
    <property type="entry name" value="Nucleotidyltransferase"/>
    <property type="match status" value="1"/>
</dbReference>
<dbReference type="GO" id="GO:0046872">
    <property type="term" value="F:metal ion binding"/>
    <property type="evidence" value="ECO:0007669"/>
    <property type="project" value="UniProtKB-KW"/>
</dbReference>
<evidence type="ECO:0000256" key="9">
    <source>
        <dbReference type="SAM" id="Coils"/>
    </source>
</evidence>
<keyword evidence="9" id="KW-0175">Coiled coil</keyword>
<dbReference type="GO" id="GO:0000049">
    <property type="term" value="F:tRNA binding"/>
    <property type="evidence" value="ECO:0007669"/>
    <property type="project" value="TreeGrafter"/>
</dbReference>
<comment type="cofactor">
    <cofactor evidence="1">
        <name>Mg(2+)</name>
        <dbReference type="ChEBI" id="CHEBI:18420"/>
    </cofactor>
</comment>
<keyword evidence="13" id="KW-0378">Hydrolase</keyword>
<name>A0A0G1QDQ7_9BACT</name>
<feature type="domain" description="HD" evidence="11">
    <location>
        <begin position="230"/>
        <end position="300"/>
    </location>
</feature>
<dbReference type="PATRIC" id="fig|1618335.3.peg.477"/>
<organism evidence="13 14">
    <name type="scientific">Berkelbacteria bacterium GW2011_GWA2_46_7</name>
    <dbReference type="NCBI Taxonomy" id="1618335"/>
    <lineage>
        <taxon>Bacteria</taxon>
        <taxon>Candidatus Berkelbacteria</taxon>
    </lineage>
</organism>
<dbReference type="GO" id="GO:0000166">
    <property type="term" value="F:nucleotide binding"/>
    <property type="evidence" value="ECO:0007669"/>
    <property type="project" value="UniProtKB-KW"/>
</dbReference>
<accession>A0A0G1QDQ7</accession>
<dbReference type="InterPro" id="IPR032828">
    <property type="entry name" value="PolyA_RNA-bd"/>
</dbReference>
<evidence type="ECO:0000256" key="1">
    <source>
        <dbReference type="ARBA" id="ARBA00001946"/>
    </source>
</evidence>
<keyword evidence="6" id="KW-0547">Nucleotide-binding</keyword>
<keyword evidence="5" id="KW-0479">Metal-binding</keyword>
<protein>
    <submittedName>
        <fullName evidence="13">Polynucleotide adenylyltransferase/metal dependent phosphohydrolase</fullName>
    </submittedName>
</protein>
<evidence type="ECO:0000256" key="7">
    <source>
        <dbReference type="ARBA" id="ARBA00022842"/>
    </source>
</evidence>
<evidence type="ECO:0000259" key="11">
    <source>
        <dbReference type="Pfam" id="PF01966"/>
    </source>
</evidence>
<dbReference type="Gene3D" id="3.30.460.10">
    <property type="entry name" value="Beta Polymerase, domain 2"/>
    <property type="match status" value="1"/>
</dbReference>